<reference evidence="1 2" key="1">
    <citation type="submission" date="2018-08" db="EMBL/GenBank/DDBJ databases">
        <title>A genome reference for cultivated species of the human gut microbiota.</title>
        <authorList>
            <person name="Zou Y."/>
            <person name="Xue W."/>
            <person name="Luo G."/>
        </authorList>
    </citation>
    <scope>NUCLEOTIDE SEQUENCE [LARGE SCALE GENOMIC DNA]</scope>
    <source>
        <strain evidence="1 2">AM22-22</strain>
    </source>
</reference>
<sequence length="64" mass="7342">MNPAPLSFVFLLFASMSMIIQEKSRKVNIILVQNDKKKKKVCEKIVILNKKISFRGCAYAVRVL</sequence>
<name>A0A414SZL6_9FIRM</name>
<evidence type="ECO:0000313" key="2">
    <source>
        <dbReference type="Proteomes" id="UP000284095"/>
    </source>
</evidence>
<keyword evidence="2" id="KW-1185">Reference proteome</keyword>
<dbReference type="Proteomes" id="UP000284095">
    <property type="component" value="Unassembled WGS sequence"/>
</dbReference>
<accession>A0A414SZL6</accession>
<dbReference type="EMBL" id="QRIC01000006">
    <property type="protein sequence ID" value="RHG27365.1"/>
    <property type="molecule type" value="Genomic_DNA"/>
</dbReference>
<gene>
    <name evidence="1" type="ORF">DW265_04375</name>
</gene>
<protein>
    <submittedName>
        <fullName evidence="1">Uncharacterized protein</fullName>
    </submittedName>
</protein>
<dbReference type="AlphaFoldDB" id="A0A414SZL6"/>
<comment type="caution">
    <text evidence="1">The sequence shown here is derived from an EMBL/GenBank/DDBJ whole genome shotgun (WGS) entry which is preliminary data.</text>
</comment>
<organism evidence="1 2">
    <name type="scientific">Dorea longicatena</name>
    <dbReference type="NCBI Taxonomy" id="88431"/>
    <lineage>
        <taxon>Bacteria</taxon>
        <taxon>Bacillati</taxon>
        <taxon>Bacillota</taxon>
        <taxon>Clostridia</taxon>
        <taxon>Lachnospirales</taxon>
        <taxon>Lachnospiraceae</taxon>
        <taxon>Dorea</taxon>
    </lineage>
</organism>
<evidence type="ECO:0000313" key="1">
    <source>
        <dbReference type="EMBL" id="RHG27365.1"/>
    </source>
</evidence>
<proteinExistence type="predicted"/>